<dbReference type="InterPro" id="IPR036213">
    <property type="entry name" value="Calpain_III_sf"/>
</dbReference>
<dbReference type="STRING" id="51028.A0A0N4VF39"/>
<dbReference type="Proteomes" id="UP000274131">
    <property type="component" value="Unassembled WGS sequence"/>
</dbReference>
<dbReference type="EMBL" id="UXUI01009596">
    <property type="protein sequence ID" value="VDD94009.1"/>
    <property type="molecule type" value="Genomic_DNA"/>
</dbReference>
<dbReference type="SUPFAM" id="SSF49758">
    <property type="entry name" value="Calpain large subunit, middle domain (domain III)"/>
    <property type="match status" value="2"/>
</dbReference>
<feature type="domain" description="Peptidase C2 calpain" evidence="4">
    <location>
        <begin position="167"/>
        <end position="293"/>
    </location>
</feature>
<keyword evidence="1" id="KW-0645">Protease</keyword>
<dbReference type="GO" id="GO:0006508">
    <property type="term" value="P:proteolysis"/>
    <property type="evidence" value="ECO:0007669"/>
    <property type="project" value="UniProtKB-KW"/>
</dbReference>
<dbReference type="PANTHER" id="PTHR46143:SF1">
    <property type="entry name" value="CALPAIN-7"/>
    <property type="match status" value="1"/>
</dbReference>
<keyword evidence="6" id="KW-1185">Reference proteome</keyword>
<keyword evidence="3" id="KW-0788">Thiol protease</keyword>
<dbReference type="GO" id="GO:0004197">
    <property type="term" value="F:cysteine-type endopeptidase activity"/>
    <property type="evidence" value="ECO:0007669"/>
    <property type="project" value="TreeGrafter"/>
</dbReference>
<dbReference type="OrthoDB" id="167576at2759"/>
<dbReference type="InterPro" id="IPR022683">
    <property type="entry name" value="Calpain_III"/>
</dbReference>
<reference evidence="7" key="1">
    <citation type="submission" date="2017-02" db="UniProtKB">
        <authorList>
            <consortium name="WormBaseParasite"/>
        </authorList>
    </citation>
    <scope>IDENTIFICATION</scope>
</reference>
<dbReference type="WBParaSite" id="EVEC_0000934901-mRNA-1">
    <property type="protein sequence ID" value="EVEC_0000934901-mRNA-1"/>
    <property type="gene ID" value="EVEC_0000934901"/>
</dbReference>
<evidence type="ECO:0000256" key="1">
    <source>
        <dbReference type="ARBA" id="ARBA00022670"/>
    </source>
</evidence>
<dbReference type="Pfam" id="PF01067">
    <property type="entry name" value="Calpain_III"/>
    <property type="match status" value="1"/>
</dbReference>
<accession>A0A0N4VF39</accession>
<organism evidence="7">
    <name type="scientific">Enterobius vermicularis</name>
    <name type="common">Human pinworm</name>
    <dbReference type="NCBI Taxonomy" id="51028"/>
    <lineage>
        <taxon>Eukaryota</taxon>
        <taxon>Metazoa</taxon>
        <taxon>Ecdysozoa</taxon>
        <taxon>Nematoda</taxon>
        <taxon>Chromadorea</taxon>
        <taxon>Rhabditida</taxon>
        <taxon>Spirurina</taxon>
        <taxon>Oxyuridomorpha</taxon>
        <taxon>Oxyuroidea</taxon>
        <taxon>Oxyuridae</taxon>
        <taxon>Enterobius</taxon>
    </lineage>
</organism>
<keyword evidence="2" id="KW-0378">Hydrolase</keyword>
<evidence type="ECO:0000313" key="6">
    <source>
        <dbReference type="Proteomes" id="UP000274131"/>
    </source>
</evidence>
<dbReference type="Gene3D" id="2.60.120.380">
    <property type="match status" value="2"/>
</dbReference>
<gene>
    <name evidence="5" type="ORF">EVEC_LOCUS8760</name>
</gene>
<evidence type="ECO:0000259" key="4">
    <source>
        <dbReference type="SMART" id="SM00720"/>
    </source>
</evidence>
<dbReference type="PANTHER" id="PTHR46143">
    <property type="entry name" value="CALPAIN-7"/>
    <property type="match status" value="1"/>
</dbReference>
<evidence type="ECO:0000256" key="2">
    <source>
        <dbReference type="ARBA" id="ARBA00022801"/>
    </source>
</evidence>
<evidence type="ECO:0000256" key="3">
    <source>
        <dbReference type="ARBA" id="ARBA00022807"/>
    </source>
</evidence>
<dbReference type="InterPro" id="IPR051297">
    <property type="entry name" value="PalB/RIM13"/>
</dbReference>
<evidence type="ECO:0000313" key="7">
    <source>
        <dbReference type="WBParaSite" id="EVEC_0000934901-mRNA-1"/>
    </source>
</evidence>
<evidence type="ECO:0000313" key="5">
    <source>
        <dbReference type="EMBL" id="VDD94009.1"/>
    </source>
</evidence>
<proteinExistence type="predicted"/>
<sequence>VFWIDYDSVCHFFDVFYVNWDPHIFPFSYCLHAQWSAGKGPVKDLYTVAENPQYSLELNNKSGTCSVWILLSRHITDREDFANNKEFITVIVYKSGKKIYFPADPKPIMDPIRINSPHFLCQFLVKEPGIQKYTLVVAQYEKTNTIYYTLRVYSTAEFKLKKMKVPYTVHKRECGEWKGRTAGGCGNGLSRETYKNNPIYHVSLDDGSDDNSLLIELKGPKNFSIGFEVKQVSSARQKNFEKKDSGAFRPGYTILALESVPAGVYSIQPMTFIQGQEGPFFLTVESSCGFTMKRTQ</sequence>
<name>A0A0N4VF39_ENTVE</name>
<dbReference type="InterPro" id="IPR022682">
    <property type="entry name" value="Calpain_domain_III"/>
</dbReference>
<dbReference type="AlphaFoldDB" id="A0A0N4VF39"/>
<reference evidence="5 6" key="2">
    <citation type="submission" date="2018-10" db="EMBL/GenBank/DDBJ databases">
        <authorList>
            <consortium name="Pathogen Informatics"/>
        </authorList>
    </citation>
    <scope>NUCLEOTIDE SEQUENCE [LARGE SCALE GENOMIC DNA]</scope>
</reference>
<dbReference type="SMART" id="SM00720">
    <property type="entry name" value="calpain_III"/>
    <property type="match status" value="1"/>
</dbReference>
<protein>
    <submittedName>
        <fullName evidence="7">Calpain_III domain-containing protein</fullName>
    </submittedName>
</protein>